<dbReference type="KEGG" id="pnl:PNK_p0101"/>
<geneLocation type="plasmid" evidence="2">
    <name>pPNK</name>
</geneLocation>
<dbReference type="InParanoid" id="A0A0U5K7J1"/>
<reference evidence="2" key="1">
    <citation type="submission" date="2015-09" db="EMBL/GenBank/DDBJ databases">
        <authorList>
            <person name="Bertelli C."/>
        </authorList>
    </citation>
    <scope>NUCLEOTIDE SEQUENCE [LARGE SCALE GENOMIC DNA]</scope>
    <source>
        <strain evidence="2">KNic</strain>
        <plasmid evidence="2">pPNK</plasmid>
    </source>
</reference>
<sequence>MFRLTESYSQINPCYQIATEFDDQTLPNNLAILKNESLENIVAGKCDEIFDKILNECLKDKKKAKDLAYALFSGSRCDKFRRQNLSAKGLSYVILDEKLSSSDLCHVIKNAFEDLKKEEIPSDQIISNFKKINGWNGYNGDVYEENEPVMVHHGGGRRHIESFLNGSPDSGYECDSSCQGIFLTVLPKKSDVNLIKTLVMGSRAPIYAKRTPLQHCDDPMVIAGFVQKKYLHTVNYNHYEVILKKEDASQLQIIYSQTISATIEELPYLDKQMFLSKFDQDPDLKFRISQSFNRLYNSCL</sequence>
<proteinExistence type="predicted"/>
<dbReference type="AlphaFoldDB" id="A0A0U5K7J1"/>
<accession>A0A0U5K7J1</accession>
<gene>
    <name evidence="1" type="ORF">PNK_p0101</name>
</gene>
<dbReference type="EMBL" id="LN879503">
    <property type="protein sequence ID" value="CUI18155.1"/>
    <property type="molecule type" value="Genomic_DNA"/>
</dbReference>
<protein>
    <submittedName>
        <fullName evidence="1">Uncharacterized protein</fullName>
    </submittedName>
</protein>
<organism evidence="1 2">
    <name type="scientific">Candidatus Protochlamydia naegleriophila</name>
    <dbReference type="NCBI Taxonomy" id="389348"/>
    <lineage>
        <taxon>Bacteria</taxon>
        <taxon>Pseudomonadati</taxon>
        <taxon>Chlamydiota</taxon>
        <taxon>Chlamydiia</taxon>
        <taxon>Parachlamydiales</taxon>
        <taxon>Parachlamydiaceae</taxon>
        <taxon>Candidatus Protochlamydia</taxon>
    </lineage>
</organism>
<evidence type="ECO:0000313" key="2">
    <source>
        <dbReference type="Proteomes" id="UP000069902"/>
    </source>
</evidence>
<evidence type="ECO:0000313" key="1">
    <source>
        <dbReference type="EMBL" id="CUI18155.1"/>
    </source>
</evidence>
<dbReference type="PATRIC" id="fig|389348.3.peg.2871"/>
<keyword evidence="2" id="KW-1185">Reference proteome</keyword>
<dbReference type="Proteomes" id="UP000069902">
    <property type="component" value="Plasmid pPNK"/>
</dbReference>
<name>A0A0U5K7J1_9BACT</name>
<dbReference type="RefSeq" id="WP_059062603.1">
    <property type="nucleotide sequence ID" value="NZ_LN879503.1"/>
</dbReference>